<feature type="domain" description="ImpA N-terminal" evidence="2">
    <location>
        <begin position="35"/>
        <end position="160"/>
    </location>
</feature>
<dbReference type="PANTHER" id="PTHR37951:SF1">
    <property type="entry name" value="TYPE VI SECRETION SYSTEM COMPONENT TSSA1"/>
    <property type="match status" value="1"/>
</dbReference>
<comment type="caution">
    <text evidence="3">The sequence shown here is derived from an EMBL/GenBank/DDBJ whole genome shotgun (WGS) entry which is preliminary data.</text>
</comment>
<accession>A0A6A8ABB4</accession>
<evidence type="ECO:0000313" key="4">
    <source>
        <dbReference type="Proteomes" id="UP000435138"/>
    </source>
</evidence>
<sequence length="383" mass="42548">MRLTRRYIAQHYNLSYEIPYINGDNRRVNVRQIVDPLDETRPCGENVRESTSARPIYYRIKDARNAARAAERGITPGENIGLSPIWQDVSNLGLQILTSESKDVEVLAWVAEAQVRLRGFEGLRDVYQSIVSLLENHFDDLHSIGDEDFEERFSPFAGLNGVGSEGTIIQAIRLSSLIPEGKFAQFSLWDFQLGQRPGEDDRREDLQQAALEAGVANMSAHLHVLMECISAFDRMVEILDERCGRQAPPSSNTRNVLQEAASAIRVLAGISDAEPVQVAEIAPESASSDAGTVATAEEPARTRPVTADSIRSREEAFELLIAVSRYFRRTEPHSPISMSIETLVRRGRMDFSELLAELLPEQHARHAVLTAAGIQPSTENRGG</sequence>
<organism evidence="3 4">
    <name type="scientific">Endobacterium cereale</name>
    <dbReference type="NCBI Taxonomy" id="2663029"/>
    <lineage>
        <taxon>Bacteria</taxon>
        <taxon>Pseudomonadati</taxon>
        <taxon>Pseudomonadota</taxon>
        <taxon>Alphaproteobacteria</taxon>
        <taxon>Hyphomicrobiales</taxon>
        <taxon>Rhizobiaceae</taxon>
        <taxon>Endobacterium</taxon>
    </lineage>
</organism>
<dbReference type="InterPro" id="IPR010657">
    <property type="entry name" value="ImpA_N"/>
</dbReference>
<dbReference type="NCBIfam" id="TIGR03363">
    <property type="entry name" value="VI_chp_8"/>
    <property type="match status" value="1"/>
</dbReference>
<dbReference type="AlphaFoldDB" id="A0A6A8ABB4"/>
<proteinExistence type="predicted"/>
<feature type="region of interest" description="Disordered" evidence="1">
    <location>
        <begin position="282"/>
        <end position="306"/>
    </location>
</feature>
<dbReference type="Proteomes" id="UP000435138">
    <property type="component" value="Unassembled WGS sequence"/>
</dbReference>
<evidence type="ECO:0000256" key="1">
    <source>
        <dbReference type="SAM" id="MobiDB-lite"/>
    </source>
</evidence>
<dbReference type="EMBL" id="WIXI01000048">
    <property type="protein sequence ID" value="MQY48583.1"/>
    <property type="molecule type" value="Genomic_DNA"/>
</dbReference>
<keyword evidence="4" id="KW-1185">Reference proteome</keyword>
<name>A0A6A8ABB4_9HYPH</name>
<protein>
    <submittedName>
        <fullName evidence="3">Type VI secretion system protein TssA</fullName>
    </submittedName>
</protein>
<evidence type="ECO:0000259" key="2">
    <source>
        <dbReference type="Pfam" id="PF06812"/>
    </source>
</evidence>
<dbReference type="Pfam" id="PF06812">
    <property type="entry name" value="ImpA_N"/>
    <property type="match status" value="1"/>
</dbReference>
<evidence type="ECO:0000313" key="3">
    <source>
        <dbReference type="EMBL" id="MQY48583.1"/>
    </source>
</evidence>
<reference evidence="3 4" key="1">
    <citation type="submission" date="2019-11" db="EMBL/GenBank/DDBJ databases">
        <title>Genome analysis of Rhizobacterium cereale a novel genus and species isolated from maize roots in North Spain.</title>
        <authorList>
            <person name="Menendez E."/>
            <person name="Flores-Felix J.D."/>
            <person name="Ramirez-Bahena M.-H."/>
            <person name="Igual J.M."/>
            <person name="Garcia-Fraile P."/>
            <person name="Peix A."/>
            <person name="Velazquez E."/>
        </authorList>
    </citation>
    <scope>NUCLEOTIDE SEQUENCE [LARGE SCALE GENOMIC DNA]</scope>
    <source>
        <strain evidence="3 4">RZME27</strain>
    </source>
</reference>
<gene>
    <name evidence="3" type="primary">tssA</name>
    <name evidence="3" type="ORF">GAO09_21335</name>
</gene>
<dbReference type="InterPro" id="IPR017740">
    <property type="entry name" value="TssA-like"/>
</dbReference>
<dbReference type="PANTHER" id="PTHR37951">
    <property type="entry name" value="CYTOPLASMIC PROTEIN-RELATED"/>
    <property type="match status" value="1"/>
</dbReference>